<sequence length="258" mass="29043">MAEELRSRSPRAGYEAEQDQVQKQEQLEASKQAIVSSWPDSAGPADRTQAVEQLVNRHDNVKGKYASTTTLRTKQRWSQFSIAEFLTKEARNEFVELVGKDALICHEQIAVGRAQLRGGLSGFPFGVLSTEIGPAGALAFGAAEVAFGDTGAAWVAFWDWWCLGWRLSWDLWRGLWSQWRQNGTTRRADGCKPQDFFNIHIETPAKQTAAALDTQHATLQHQRKQTHTKDEDDEMDGGLPDLRRQRKGEGKHAAQRRQ</sequence>
<organism evidence="2">
    <name type="scientific">Cladocopium goreaui</name>
    <dbReference type="NCBI Taxonomy" id="2562237"/>
    <lineage>
        <taxon>Eukaryota</taxon>
        <taxon>Sar</taxon>
        <taxon>Alveolata</taxon>
        <taxon>Dinophyceae</taxon>
        <taxon>Suessiales</taxon>
        <taxon>Symbiodiniaceae</taxon>
        <taxon>Cladocopium</taxon>
    </lineage>
</organism>
<dbReference type="EMBL" id="CAMXCT020003312">
    <property type="protein sequence ID" value="CAL1157049.1"/>
    <property type="molecule type" value="Genomic_DNA"/>
</dbReference>
<dbReference type="EMBL" id="CAMXCT010003312">
    <property type="protein sequence ID" value="CAI4003674.1"/>
    <property type="molecule type" value="Genomic_DNA"/>
</dbReference>
<name>A0A9P1D5K0_9DINO</name>
<keyword evidence="4" id="KW-1185">Reference proteome</keyword>
<dbReference type="EMBL" id="CAMXCT030003312">
    <property type="protein sequence ID" value="CAL4790986.1"/>
    <property type="molecule type" value="Genomic_DNA"/>
</dbReference>
<protein>
    <submittedName>
        <fullName evidence="2">Uncharacterized protein</fullName>
    </submittedName>
</protein>
<evidence type="ECO:0000313" key="4">
    <source>
        <dbReference type="Proteomes" id="UP001152797"/>
    </source>
</evidence>
<accession>A0A9P1D5K0</accession>
<reference evidence="2" key="1">
    <citation type="submission" date="2022-10" db="EMBL/GenBank/DDBJ databases">
        <authorList>
            <person name="Chen Y."/>
            <person name="Dougan E. K."/>
            <person name="Chan C."/>
            <person name="Rhodes N."/>
            <person name="Thang M."/>
        </authorList>
    </citation>
    <scope>NUCLEOTIDE SEQUENCE</scope>
</reference>
<gene>
    <name evidence="2" type="ORF">C1SCF055_LOCUS29521</name>
</gene>
<reference evidence="3" key="2">
    <citation type="submission" date="2024-04" db="EMBL/GenBank/DDBJ databases">
        <authorList>
            <person name="Chen Y."/>
            <person name="Shah S."/>
            <person name="Dougan E. K."/>
            <person name="Thang M."/>
            <person name="Chan C."/>
        </authorList>
    </citation>
    <scope>NUCLEOTIDE SEQUENCE [LARGE SCALE GENOMIC DNA]</scope>
</reference>
<dbReference type="Proteomes" id="UP001152797">
    <property type="component" value="Unassembled WGS sequence"/>
</dbReference>
<feature type="region of interest" description="Disordered" evidence="1">
    <location>
        <begin position="1"/>
        <end position="26"/>
    </location>
</feature>
<feature type="region of interest" description="Disordered" evidence="1">
    <location>
        <begin position="215"/>
        <end position="258"/>
    </location>
</feature>
<evidence type="ECO:0000313" key="2">
    <source>
        <dbReference type="EMBL" id="CAI4003674.1"/>
    </source>
</evidence>
<evidence type="ECO:0000256" key="1">
    <source>
        <dbReference type="SAM" id="MobiDB-lite"/>
    </source>
</evidence>
<feature type="compositionally biased region" description="Basic and acidic residues" evidence="1">
    <location>
        <begin position="241"/>
        <end position="252"/>
    </location>
</feature>
<evidence type="ECO:0000313" key="3">
    <source>
        <dbReference type="EMBL" id="CAL1157049.1"/>
    </source>
</evidence>
<proteinExistence type="predicted"/>
<dbReference type="AlphaFoldDB" id="A0A9P1D5K0"/>
<comment type="caution">
    <text evidence="2">The sequence shown here is derived from an EMBL/GenBank/DDBJ whole genome shotgun (WGS) entry which is preliminary data.</text>
</comment>